<comment type="subcellular location">
    <subcellularLocation>
        <location evidence="1">Cell outer membrane</location>
        <topology evidence="1">Multi-pass membrane protein</topology>
    </subcellularLocation>
</comment>
<evidence type="ECO:0000256" key="6">
    <source>
        <dbReference type="ARBA" id="ARBA00023136"/>
    </source>
</evidence>
<evidence type="ECO:0000256" key="3">
    <source>
        <dbReference type="ARBA" id="ARBA00022452"/>
    </source>
</evidence>
<proteinExistence type="inferred from homology"/>
<comment type="similarity">
    <text evidence="2">Belongs to the OmpP1/FadL family.</text>
</comment>
<dbReference type="InterPro" id="IPR005017">
    <property type="entry name" value="OMPP1/FadL/TodX"/>
</dbReference>
<evidence type="ECO:0000256" key="4">
    <source>
        <dbReference type="ARBA" id="ARBA00022692"/>
    </source>
</evidence>
<dbReference type="OrthoDB" id="19849at2"/>
<dbReference type="Gene3D" id="2.40.160.60">
    <property type="entry name" value="Outer membrane protein transport protein (OMPP1/FadL/TodX)"/>
    <property type="match status" value="1"/>
</dbReference>
<dbReference type="GO" id="GO:0009279">
    <property type="term" value="C:cell outer membrane"/>
    <property type="evidence" value="ECO:0007669"/>
    <property type="project" value="UniProtKB-SubCell"/>
</dbReference>
<protein>
    <submittedName>
        <fullName evidence="8">Uncharacterized protein</fullName>
    </submittedName>
</protein>
<accession>A0A4Z0M7C1</accession>
<evidence type="ECO:0000256" key="7">
    <source>
        <dbReference type="ARBA" id="ARBA00023237"/>
    </source>
</evidence>
<keyword evidence="6" id="KW-0472">Membrane</keyword>
<keyword evidence="4" id="KW-0812">Transmembrane</keyword>
<evidence type="ECO:0000256" key="1">
    <source>
        <dbReference type="ARBA" id="ARBA00004571"/>
    </source>
</evidence>
<evidence type="ECO:0000256" key="5">
    <source>
        <dbReference type="ARBA" id="ARBA00022729"/>
    </source>
</evidence>
<dbReference type="EMBL" id="SRLE01000004">
    <property type="protein sequence ID" value="TGD75308.1"/>
    <property type="molecule type" value="Genomic_DNA"/>
</dbReference>
<dbReference type="AlphaFoldDB" id="A0A4Z0M7C1"/>
<keyword evidence="5" id="KW-0732">Signal</keyword>
<dbReference type="Pfam" id="PF03349">
    <property type="entry name" value="Toluene_X"/>
    <property type="match status" value="1"/>
</dbReference>
<reference evidence="8 9" key="1">
    <citation type="submission" date="2019-04" db="EMBL/GenBank/DDBJ databases">
        <title>Taxonomy of novel Haliea sp. from mangrove soil of West Coast of India.</title>
        <authorList>
            <person name="Verma A."/>
            <person name="Kumar P."/>
            <person name="Krishnamurthi S."/>
        </authorList>
    </citation>
    <scope>NUCLEOTIDE SEQUENCE [LARGE SCALE GENOMIC DNA]</scope>
    <source>
        <strain evidence="8 9">SAOS-164</strain>
    </source>
</reference>
<comment type="caution">
    <text evidence="8">The sequence shown here is derived from an EMBL/GenBank/DDBJ whole genome shotgun (WGS) entry which is preliminary data.</text>
</comment>
<keyword evidence="7" id="KW-0998">Cell outer membrane</keyword>
<dbReference type="SUPFAM" id="SSF56935">
    <property type="entry name" value="Porins"/>
    <property type="match status" value="1"/>
</dbReference>
<gene>
    <name evidence="8" type="ORF">E4634_04770</name>
</gene>
<organism evidence="8 9">
    <name type="scientific">Mangrovimicrobium sediminis</name>
    <dbReference type="NCBI Taxonomy" id="2562682"/>
    <lineage>
        <taxon>Bacteria</taxon>
        <taxon>Pseudomonadati</taxon>
        <taxon>Pseudomonadota</taxon>
        <taxon>Gammaproteobacteria</taxon>
        <taxon>Cellvibrionales</taxon>
        <taxon>Halieaceae</taxon>
        <taxon>Mangrovimicrobium</taxon>
    </lineage>
</organism>
<keyword evidence="9" id="KW-1185">Reference proteome</keyword>
<evidence type="ECO:0000313" key="9">
    <source>
        <dbReference type="Proteomes" id="UP000298050"/>
    </source>
</evidence>
<evidence type="ECO:0000313" key="8">
    <source>
        <dbReference type="EMBL" id="TGD75308.1"/>
    </source>
</evidence>
<dbReference type="Proteomes" id="UP000298050">
    <property type="component" value="Unassembled WGS sequence"/>
</dbReference>
<keyword evidence="3" id="KW-1134">Transmembrane beta strand</keyword>
<evidence type="ECO:0000256" key="2">
    <source>
        <dbReference type="ARBA" id="ARBA00008163"/>
    </source>
</evidence>
<name>A0A4Z0M7C1_9GAMM</name>
<sequence>MALPGEPRFSSGCLGGLRDQIPAPGPVGEVAVVGQLARALKGPGTAVTAVGAALVGLAPTLSARAEPPALALSPRLFTYQQPAAADLNYRLSDTTHIGIDYRPGRVAAPGSGFRLPGPVSQRERPESARLGLYHQFSEQLALDLTLGWDNWNALDQMVDQANALPFIARHSRGTSDVAVGLEYVVTPRLMLTADFSYDRNTDALWGRTPSAVLDPRLQVGVGGEYELNTSLSFRGYLNYLDADAGGEAAQPRGYDKPFTYQMGVSARWNF</sequence>